<evidence type="ECO:0000256" key="2">
    <source>
        <dbReference type="SAM" id="MobiDB-lite"/>
    </source>
</evidence>
<sequence length="196" mass="21099">MRFSYTLFLMAVPAMAAPIVKIPIPYTPDRPSTLAPQGVEAVTVSLPGHIKAPMAISPNAIGQDNPSPDLTLPSETPPDNLSKSEDGKGPRKSSRKASRFRTIVARYDAAAHEANVKRANDRKAAHDANVKKYNDNQAFHASRVGKWNYTWGHYAVTRKPGDPVAPGTPGTGGGHHIQSCPPGGDYSKCVKKPPRK</sequence>
<feature type="compositionally biased region" description="Polar residues" evidence="2">
    <location>
        <begin position="60"/>
        <end position="81"/>
    </location>
</feature>
<proteinExistence type="predicted"/>
<dbReference type="Proteomes" id="UP000295083">
    <property type="component" value="Unassembled WGS sequence"/>
</dbReference>
<feature type="coiled-coil region" evidence="1">
    <location>
        <begin position="109"/>
        <end position="136"/>
    </location>
</feature>
<dbReference type="AlphaFoldDB" id="A0A4R8PZX3"/>
<feature type="compositionally biased region" description="Basic residues" evidence="2">
    <location>
        <begin position="90"/>
        <end position="99"/>
    </location>
</feature>
<evidence type="ECO:0000313" key="4">
    <source>
        <dbReference type="EMBL" id="TDZ31531.1"/>
    </source>
</evidence>
<feature type="chain" id="PRO_5020992750" evidence="3">
    <location>
        <begin position="17"/>
        <end position="196"/>
    </location>
</feature>
<gene>
    <name evidence="4" type="ORF">C8035_v012247</name>
</gene>
<comment type="caution">
    <text evidence="4">The sequence shown here is derived from an EMBL/GenBank/DDBJ whole genome shotgun (WGS) entry which is preliminary data.</text>
</comment>
<keyword evidence="1" id="KW-0175">Coiled coil</keyword>
<accession>A0A4R8PZX3</accession>
<keyword evidence="3" id="KW-0732">Signal</keyword>
<evidence type="ECO:0000256" key="3">
    <source>
        <dbReference type="SAM" id="SignalP"/>
    </source>
</evidence>
<evidence type="ECO:0000256" key="1">
    <source>
        <dbReference type="SAM" id="Coils"/>
    </source>
</evidence>
<keyword evidence="5" id="KW-1185">Reference proteome</keyword>
<feature type="region of interest" description="Disordered" evidence="2">
    <location>
        <begin position="56"/>
        <end position="100"/>
    </location>
</feature>
<evidence type="ECO:0000313" key="5">
    <source>
        <dbReference type="Proteomes" id="UP000295083"/>
    </source>
</evidence>
<feature type="signal peptide" evidence="3">
    <location>
        <begin position="1"/>
        <end position="16"/>
    </location>
</feature>
<feature type="region of interest" description="Disordered" evidence="2">
    <location>
        <begin position="160"/>
        <end position="196"/>
    </location>
</feature>
<protein>
    <submittedName>
        <fullName evidence="4">Uncharacterized protein</fullName>
    </submittedName>
</protein>
<reference evidence="4 5" key="1">
    <citation type="submission" date="2018-11" db="EMBL/GenBank/DDBJ databases">
        <title>Genome sequence and assembly of Colletotrichum spinosum.</title>
        <authorList>
            <person name="Gan P."/>
            <person name="Shirasu K."/>
        </authorList>
    </citation>
    <scope>NUCLEOTIDE SEQUENCE [LARGE SCALE GENOMIC DNA]</scope>
    <source>
        <strain evidence="4 5">CBS 515.97</strain>
    </source>
</reference>
<name>A0A4R8PZX3_9PEZI</name>
<dbReference type="EMBL" id="QAPG01000102">
    <property type="protein sequence ID" value="TDZ31531.1"/>
    <property type="molecule type" value="Genomic_DNA"/>
</dbReference>
<organism evidence="4 5">
    <name type="scientific">Colletotrichum spinosum</name>
    <dbReference type="NCBI Taxonomy" id="1347390"/>
    <lineage>
        <taxon>Eukaryota</taxon>
        <taxon>Fungi</taxon>
        <taxon>Dikarya</taxon>
        <taxon>Ascomycota</taxon>
        <taxon>Pezizomycotina</taxon>
        <taxon>Sordariomycetes</taxon>
        <taxon>Hypocreomycetidae</taxon>
        <taxon>Glomerellales</taxon>
        <taxon>Glomerellaceae</taxon>
        <taxon>Colletotrichum</taxon>
        <taxon>Colletotrichum orbiculare species complex</taxon>
    </lineage>
</organism>